<feature type="transmembrane region" description="Helical" evidence="7">
    <location>
        <begin position="155"/>
        <end position="174"/>
    </location>
</feature>
<gene>
    <name evidence="9" type="ORF">FYJ45_01410</name>
</gene>
<dbReference type="Proteomes" id="UP000436047">
    <property type="component" value="Unassembled WGS sequence"/>
</dbReference>
<reference evidence="9 10" key="1">
    <citation type="submission" date="2019-08" db="EMBL/GenBank/DDBJ databases">
        <title>In-depth cultivation of the pig gut microbiome towards novel bacterial diversity and tailored functional studies.</title>
        <authorList>
            <person name="Wylensek D."/>
            <person name="Hitch T.C.A."/>
            <person name="Clavel T."/>
        </authorList>
    </citation>
    <scope>NUCLEOTIDE SEQUENCE [LARGE SCALE GENOMIC DNA]</scope>
    <source>
        <strain evidence="9 10">WCA-389-WT-23B</strain>
    </source>
</reference>
<dbReference type="CDD" id="cd06261">
    <property type="entry name" value="TM_PBP2"/>
    <property type="match status" value="1"/>
</dbReference>
<dbReference type="PANTHER" id="PTHR43744:SF8">
    <property type="entry name" value="SN-GLYCEROL-3-PHOSPHATE TRANSPORT SYSTEM PERMEASE PROTEIN UGPE"/>
    <property type="match status" value="1"/>
</dbReference>
<organism evidence="9 10">
    <name type="scientific">Eisenbergiella porci</name>
    <dbReference type="NCBI Taxonomy" id="2652274"/>
    <lineage>
        <taxon>Bacteria</taxon>
        <taxon>Bacillati</taxon>
        <taxon>Bacillota</taxon>
        <taxon>Clostridia</taxon>
        <taxon>Lachnospirales</taxon>
        <taxon>Lachnospiraceae</taxon>
        <taxon>Eisenbergiella</taxon>
    </lineage>
</organism>
<dbReference type="PANTHER" id="PTHR43744">
    <property type="entry name" value="ABC TRANSPORTER PERMEASE PROTEIN MG189-RELATED-RELATED"/>
    <property type="match status" value="1"/>
</dbReference>
<evidence type="ECO:0000256" key="7">
    <source>
        <dbReference type="RuleBase" id="RU363032"/>
    </source>
</evidence>
<dbReference type="Pfam" id="PF00528">
    <property type="entry name" value="BPD_transp_1"/>
    <property type="match status" value="1"/>
</dbReference>
<sequence length="289" mass="32720">MTSITKAETDKKKLSSKKIKTMIIEVIMILVTAVTLYPFLIMIFVSLKSTKEALISPNTFPSELHFENFAKAWEIMGYERVFLNTLIITAVSLLGIVVCSGMASYIIAWSKNTKFYSFLYIFFLCGIMIPFYTALVPLVKLMTDIHMTNSLLGMIIYYCGRNMPMAVFLYVGFIRGISGEILEAGKIDGASVWTLYWRVLFPILKPITTTIIVLDALSLWNDFLFPRMMLTKSNLRTIALSQFYFTGEYGNKWELAFAAYLLTIIPILILYFLLQKNIIKGVAAGAVKG</sequence>
<evidence type="ECO:0000256" key="6">
    <source>
        <dbReference type="ARBA" id="ARBA00023136"/>
    </source>
</evidence>
<feature type="transmembrane region" description="Helical" evidence="7">
    <location>
        <begin position="195"/>
        <end position="220"/>
    </location>
</feature>
<keyword evidence="10" id="KW-1185">Reference proteome</keyword>
<feature type="transmembrane region" description="Helical" evidence="7">
    <location>
        <begin position="255"/>
        <end position="274"/>
    </location>
</feature>
<proteinExistence type="inferred from homology"/>
<dbReference type="InterPro" id="IPR000515">
    <property type="entry name" value="MetI-like"/>
</dbReference>
<dbReference type="AlphaFoldDB" id="A0A6N7VVI7"/>
<feature type="transmembrane region" description="Helical" evidence="7">
    <location>
        <begin position="21"/>
        <end position="47"/>
    </location>
</feature>
<comment type="similarity">
    <text evidence="7">Belongs to the binding-protein-dependent transport system permease family.</text>
</comment>
<dbReference type="PROSITE" id="PS50928">
    <property type="entry name" value="ABC_TM1"/>
    <property type="match status" value="1"/>
</dbReference>
<keyword evidence="5 7" id="KW-1133">Transmembrane helix</keyword>
<comment type="subcellular location">
    <subcellularLocation>
        <location evidence="1 7">Cell membrane</location>
        <topology evidence="1 7">Multi-pass membrane protein</topology>
    </subcellularLocation>
</comment>
<dbReference type="InterPro" id="IPR035906">
    <property type="entry name" value="MetI-like_sf"/>
</dbReference>
<evidence type="ECO:0000259" key="8">
    <source>
        <dbReference type="PROSITE" id="PS50928"/>
    </source>
</evidence>
<protein>
    <submittedName>
        <fullName evidence="9">Carbohydrate ABC transporter permease</fullName>
    </submittedName>
</protein>
<evidence type="ECO:0000256" key="2">
    <source>
        <dbReference type="ARBA" id="ARBA00022448"/>
    </source>
</evidence>
<dbReference type="SUPFAM" id="SSF161098">
    <property type="entry name" value="MetI-like"/>
    <property type="match status" value="1"/>
</dbReference>
<keyword evidence="3" id="KW-1003">Cell membrane</keyword>
<evidence type="ECO:0000256" key="5">
    <source>
        <dbReference type="ARBA" id="ARBA00022989"/>
    </source>
</evidence>
<dbReference type="Gene3D" id="1.10.3720.10">
    <property type="entry name" value="MetI-like"/>
    <property type="match status" value="1"/>
</dbReference>
<dbReference type="GO" id="GO:0055085">
    <property type="term" value="P:transmembrane transport"/>
    <property type="evidence" value="ECO:0007669"/>
    <property type="project" value="InterPro"/>
</dbReference>
<keyword evidence="2 7" id="KW-0813">Transport</keyword>
<feature type="transmembrane region" description="Helical" evidence="7">
    <location>
        <begin position="81"/>
        <end position="108"/>
    </location>
</feature>
<name>A0A6N7VVI7_9FIRM</name>
<keyword evidence="4 7" id="KW-0812">Transmembrane</keyword>
<feature type="transmembrane region" description="Helical" evidence="7">
    <location>
        <begin position="115"/>
        <end position="135"/>
    </location>
</feature>
<accession>A0A6N7VVI7</accession>
<evidence type="ECO:0000256" key="3">
    <source>
        <dbReference type="ARBA" id="ARBA00022475"/>
    </source>
</evidence>
<feature type="domain" description="ABC transmembrane type-1" evidence="8">
    <location>
        <begin position="82"/>
        <end position="274"/>
    </location>
</feature>
<evidence type="ECO:0000256" key="1">
    <source>
        <dbReference type="ARBA" id="ARBA00004651"/>
    </source>
</evidence>
<evidence type="ECO:0000313" key="9">
    <source>
        <dbReference type="EMBL" id="MSS87056.1"/>
    </source>
</evidence>
<dbReference type="EMBL" id="VUMI01000002">
    <property type="protein sequence ID" value="MSS87056.1"/>
    <property type="molecule type" value="Genomic_DNA"/>
</dbReference>
<dbReference type="GO" id="GO:0005886">
    <property type="term" value="C:plasma membrane"/>
    <property type="evidence" value="ECO:0007669"/>
    <property type="project" value="UniProtKB-SubCell"/>
</dbReference>
<comment type="caution">
    <text evidence="9">The sequence shown here is derived from an EMBL/GenBank/DDBJ whole genome shotgun (WGS) entry which is preliminary data.</text>
</comment>
<keyword evidence="6 7" id="KW-0472">Membrane</keyword>
<evidence type="ECO:0000313" key="10">
    <source>
        <dbReference type="Proteomes" id="UP000436047"/>
    </source>
</evidence>
<evidence type="ECO:0000256" key="4">
    <source>
        <dbReference type="ARBA" id="ARBA00022692"/>
    </source>
</evidence>